<sequence>MAHPEVSSATDETRTGRVERLVGLMTGRATRWVIVLLWLALALVATPLASRLGDAQTNDAAAFLPPNAESTKVLTAQRNLPGGDAIPAVVVFARADGPLTTRDQAAIQATAAKLAPFGTTQLPPPVPSPDGRASLLIVPMEQSKDADKFADRIDQMRSTVRGLAPPGLETSVTGPAGVIVDTYTLFSDVEGTLLFVTAGVVAVILLIVYRGPFLWLVPLLAVGAADQTAGAATYLLARHAGLTVNGQSAGILRVLVFGAGTDYALLLIARYREELTRYAAPADAMRVAVHRAGPAILGSAGTVIIGLLCLLLGELNSDRGLGPVGAVGIAIAFITIMTLLPAAMVICGRRLFWPFVPRLAAVPTEVAGGVALAVAVAGTNTVDMSMTGTWARIGALIARRPRLVWLVTVAVLAGLAVGIVALDTGLRQQDAFRKSTDSVVGQRIVEAHFPPGASEPTYVIGASSVDDELGAAIDATPGVAASVESNSGGGFTQFLVVLSDSPNSAASFATIDRLRDRVHAVPGAHALVGGNTAVNLDVHEASVRDRQLIIPLVLAVVLVILGLLLRSVVAPPVLIATVVLSFLAALGVSAVAFTHVFGFPGSDPSLELFGFIFLVALGVDYNIFLMTRVREEAARTDARTGVRRGLAVTGGVITSAGVVLAATFSVLFIFPLVQLAELGFLVAFGVLLDTLVVRSILVPALALDIGAAMWWPSRLGRRTPDVSTPDLPPVTSSDDQKRSCPTHHR</sequence>
<keyword evidence="3" id="KW-1003">Cell membrane</keyword>
<feature type="transmembrane region" description="Helical" evidence="8">
    <location>
        <begin position="608"/>
        <end position="625"/>
    </location>
</feature>
<evidence type="ECO:0000313" key="11">
    <source>
        <dbReference type="Proteomes" id="UP000188929"/>
    </source>
</evidence>
<evidence type="ECO:0000256" key="2">
    <source>
        <dbReference type="ARBA" id="ARBA00010157"/>
    </source>
</evidence>
<organism evidence="10 11">
    <name type="scientific">Pseudofrankia asymbiotica</name>
    <dbReference type="NCBI Taxonomy" id="1834516"/>
    <lineage>
        <taxon>Bacteria</taxon>
        <taxon>Bacillati</taxon>
        <taxon>Actinomycetota</taxon>
        <taxon>Actinomycetes</taxon>
        <taxon>Frankiales</taxon>
        <taxon>Frankiaceae</taxon>
        <taxon>Pseudofrankia</taxon>
    </lineage>
</organism>
<feature type="transmembrane region" description="Helical" evidence="8">
    <location>
        <begin position="548"/>
        <end position="566"/>
    </location>
</feature>
<comment type="similarity">
    <text evidence="2">Belongs to the resistance-nodulation-cell division (RND) (TC 2.A.6) family. MmpL subfamily.</text>
</comment>
<dbReference type="AlphaFoldDB" id="A0A1V2I984"/>
<keyword evidence="4 8" id="KW-0812">Transmembrane</keyword>
<dbReference type="InterPro" id="IPR004869">
    <property type="entry name" value="MMPL_dom"/>
</dbReference>
<dbReference type="Pfam" id="PF03176">
    <property type="entry name" value="MMPL"/>
    <property type="match status" value="2"/>
</dbReference>
<name>A0A1V2I984_9ACTN</name>
<keyword evidence="11" id="KW-1185">Reference proteome</keyword>
<evidence type="ECO:0000256" key="3">
    <source>
        <dbReference type="ARBA" id="ARBA00022475"/>
    </source>
</evidence>
<feature type="domain" description="SSD" evidence="9">
    <location>
        <begin position="241"/>
        <end position="346"/>
    </location>
</feature>
<feature type="transmembrane region" description="Helical" evidence="8">
    <location>
        <begin position="573"/>
        <end position="596"/>
    </location>
</feature>
<evidence type="ECO:0000256" key="5">
    <source>
        <dbReference type="ARBA" id="ARBA00022989"/>
    </source>
</evidence>
<dbReference type="GO" id="GO:0005886">
    <property type="term" value="C:plasma membrane"/>
    <property type="evidence" value="ECO:0007669"/>
    <property type="project" value="UniProtKB-SubCell"/>
</dbReference>
<accession>A0A1V2I984</accession>
<dbReference type="EMBL" id="MOMC01000035">
    <property type="protein sequence ID" value="ONH29046.1"/>
    <property type="molecule type" value="Genomic_DNA"/>
</dbReference>
<feature type="transmembrane region" description="Helical" evidence="8">
    <location>
        <begin position="192"/>
        <end position="209"/>
    </location>
</feature>
<dbReference type="PROSITE" id="PS50156">
    <property type="entry name" value="SSD"/>
    <property type="match status" value="2"/>
</dbReference>
<dbReference type="STRING" id="1834516.BL253_17820"/>
<dbReference type="SUPFAM" id="SSF82866">
    <property type="entry name" value="Multidrug efflux transporter AcrB transmembrane domain"/>
    <property type="match status" value="2"/>
</dbReference>
<evidence type="ECO:0000256" key="1">
    <source>
        <dbReference type="ARBA" id="ARBA00004651"/>
    </source>
</evidence>
<dbReference type="Gene3D" id="1.20.1640.10">
    <property type="entry name" value="Multidrug efflux transporter AcrB transmembrane domain"/>
    <property type="match status" value="2"/>
</dbReference>
<comment type="subcellular location">
    <subcellularLocation>
        <location evidence="1">Cell membrane</location>
        <topology evidence="1">Multi-pass membrane protein</topology>
    </subcellularLocation>
</comment>
<dbReference type="InterPro" id="IPR050545">
    <property type="entry name" value="Mycobact_MmpL"/>
</dbReference>
<evidence type="ECO:0000256" key="6">
    <source>
        <dbReference type="ARBA" id="ARBA00023136"/>
    </source>
</evidence>
<comment type="caution">
    <text evidence="10">The sequence shown here is derived from an EMBL/GenBank/DDBJ whole genome shotgun (WGS) entry which is preliminary data.</text>
</comment>
<evidence type="ECO:0000256" key="7">
    <source>
        <dbReference type="SAM" id="MobiDB-lite"/>
    </source>
</evidence>
<dbReference type="PANTHER" id="PTHR33406:SF6">
    <property type="entry name" value="MEMBRANE PROTEIN YDGH-RELATED"/>
    <property type="match status" value="1"/>
</dbReference>
<feature type="transmembrane region" description="Helical" evidence="8">
    <location>
        <begin position="29"/>
        <end position="49"/>
    </location>
</feature>
<feature type="transmembrane region" description="Helical" evidence="8">
    <location>
        <begin position="324"/>
        <end position="346"/>
    </location>
</feature>
<feature type="domain" description="SSD" evidence="9">
    <location>
        <begin position="588"/>
        <end position="703"/>
    </location>
</feature>
<dbReference type="InterPro" id="IPR000731">
    <property type="entry name" value="SSD"/>
</dbReference>
<gene>
    <name evidence="10" type="ORF">BL253_17820</name>
</gene>
<feature type="transmembrane region" description="Helical" evidence="8">
    <location>
        <begin position="403"/>
        <end position="422"/>
    </location>
</feature>
<keyword evidence="5 8" id="KW-1133">Transmembrane helix</keyword>
<evidence type="ECO:0000313" key="10">
    <source>
        <dbReference type="EMBL" id="ONH29046.1"/>
    </source>
</evidence>
<protein>
    <recommendedName>
        <fullName evidence="9">SSD domain-containing protein</fullName>
    </recommendedName>
</protein>
<feature type="transmembrane region" description="Helical" evidence="8">
    <location>
        <begin position="291"/>
        <end position="312"/>
    </location>
</feature>
<dbReference type="Proteomes" id="UP000188929">
    <property type="component" value="Unassembled WGS sequence"/>
</dbReference>
<evidence type="ECO:0000256" key="4">
    <source>
        <dbReference type="ARBA" id="ARBA00022692"/>
    </source>
</evidence>
<feature type="transmembrane region" description="Helical" evidence="8">
    <location>
        <begin position="646"/>
        <end position="671"/>
    </location>
</feature>
<feature type="transmembrane region" description="Helical" evidence="8">
    <location>
        <begin position="249"/>
        <end position="271"/>
    </location>
</feature>
<evidence type="ECO:0000256" key="8">
    <source>
        <dbReference type="SAM" id="Phobius"/>
    </source>
</evidence>
<feature type="region of interest" description="Disordered" evidence="7">
    <location>
        <begin position="721"/>
        <end position="745"/>
    </location>
</feature>
<reference evidence="11" key="1">
    <citation type="submission" date="2016-10" db="EMBL/GenBank/DDBJ databases">
        <title>Frankia sp. NRRL B-16386 Genome sequencing.</title>
        <authorList>
            <person name="Ghodhbane-Gtari F."/>
            <person name="Swanson E."/>
            <person name="Gueddou A."/>
            <person name="Hezbri K."/>
            <person name="Ktari K."/>
            <person name="Nouioui I."/>
            <person name="Morris K."/>
            <person name="Simpson S."/>
            <person name="Abebe-Akele F."/>
            <person name="Thomas K."/>
            <person name="Gtari M."/>
            <person name="Tisa L.S."/>
        </authorList>
    </citation>
    <scope>NUCLEOTIDE SEQUENCE [LARGE SCALE GENOMIC DNA]</scope>
    <source>
        <strain evidence="11">NRRL B-16386</strain>
    </source>
</reference>
<proteinExistence type="inferred from homology"/>
<evidence type="ECO:0000259" key="9">
    <source>
        <dbReference type="PROSITE" id="PS50156"/>
    </source>
</evidence>
<dbReference type="PANTHER" id="PTHR33406">
    <property type="entry name" value="MEMBRANE PROTEIN MJ1562-RELATED"/>
    <property type="match status" value="1"/>
</dbReference>
<keyword evidence="6 8" id="KW-0472">Membrane</keyword>